<keyword evidence="2 12" id="KW-0645">Protease</keyword>
<protein>
    <recommendedName>
        <fullName evidence="13">Metalloendopeptidase</fullName>
        <ecNumber evidence="13">3.4.24.-</ecNumber>
    </recommendedName>
</protein>
<keyword evidence="4 13" id="KW-0732">Signal</keyword>
<dbReference type="InterPro" id="IPR017370">
    <property type="entry name" value="Hatching_enzyme_Uvs2-like"/>
</dbReference>
<dbReference type="HOGENOM" id="CLU_005140_1_0_1"/>
<dbReference type="FunFam" id="3.40.390.10:FF:000040">
    <property type="entry name" value="Metalloendopeptidase"/>
    <property type="match status" value="1"/>
</dbReference>
<feature type="domain" description="Peptidase M12A" evidence="15">
    <location>
        <begin position="66"/>
        <end position="265"/>
    </location>
</feature>
<dbReference type="FunFam" id="2.60.120.290:FF:000005">
    <property type="entry name" value="Procollagen C-endopeptidase enhancer 1"/>
    <property type="match status" value="1"/>
</dbReference>
<evidence type="ECO:0000259" key="14">
    <source>
        <dbReference type="PROSITE" id="PS01180"/>
    </source>
</evidence>
<dbReference type="EMBL" id="AFYH01129543">
    <property type="status" value="NOT_ANNOTATED_CDS"/>
    <property type="molecule type" value="Genomic_DNA"/>
</dbReference>
<dbReference type="PANTHER" id="PTHR10127:SF899">
    <property type="entry name" value="ASTACIN-LIKE METALLOENDOPEPTIDASE-RELATED"/>
    <property type="match status" value="1"/>
</dbReference>
<evidence type="ECO:0000256" key="2">
    <source>
        <dbReference type="ARBA" id="ARBA00022670"/>
    </source>
</evidence>
<proteinExistence type="predicted"/>
<dbReference type="GO" id="GO:0006508">
    <property type="term" value="P:proteolysis"/>
    <property type="evidence" value="ECO:0007669"/>
    <property type="project" value="UniProtKB-KW"/>
</dbReference>
<dbReference type="EMBL" id="AFYH01129542">
    <property type="status" value="NOT_ANNOTATED_CDS"/>
    <property type="molecule type" value="Genomic_DNA"/>
</dbReference>
<dbReference type="GO" id="GO:0008270">
    <property type="term" value="F:zinc ion binding"/>
    <property type="evidence" value="ECO:0007669"/>
    <property type="project" value="UniProtKB-UniRule"/>
</dbReference>
<feature type="binding site" evidence="12">
    <location>
        <position position="174"/>
    </location>
    <ligand>
        <name>Zn(2+)</name>
        <dbReference type="ChEBI" id="CHEBI:29105"/>
        <note>catalytic</note>
    </ligand>
</feature>
<evidence type="ECO:0000256" key="11">
    <source>
        <dbReference type="PROSITE-ProRule" id="PRU00059"/>
    </source>
</evidence>
<dbReference type="CDD" id="cd00041">
    <property type="entry name" value="CUB"/>
    <property type="match status" value="2"/>
</dbReference>
<keyword evidence="6 12" id="KW-0378">Hydrolase</keyword>
<dbReference type="InterPro" id="IPR000859">
    <property type="entry name" value="CUB_dom"/>
</dbReference>
<dbReference type="Pfam" id="PF00431">
    <property type="entry name" value="CUB"/>
    <property type="match status" value="2"/>
</dbReference>
<dbReference type="PANTHER" id="PTHR10127">
    <property type="entry name" value="DISCOIDIN, CUB, EGF, LAMININ , AND ZINC METALLOPROTEASE DOMAIN CONTAINING"/>
    <property type="match status" value="1"/>
</dbReference>
<keyword evidence="17" id="KW-1185">Reference proteome</keyword>
<dbReference type="PROSITE" id="PS01180">
    <property type="entry name" value="CUB"/>
    <property type="match status" value="2"/>
</dbReference>
<dbReference type="eggNOG" id="KOG3714">
    <property type="taxonomic scope" value="Eukaryota"/>
</dbReference>
<accession>H3AYJ7</accession>
<dbReference type="Proteomes" id="UP000008672">
    <property type="component" value="Unassembled WGS sequence"/>
</dbReference>
<dbReference type="EMBL" id="AFYH01129541">
    <property type="status" value="NOT_ANNOTATED_CDS"/>
    <property type="molecule type" value="Genomic_DNA"/>
</dbReference>
<dbReference type="Pfam" id="PF01400">
    <property type="entry name" value="Astacin"/>
    <property type="match status" value="1"/>
</dbReference>
<evidence type="ECO:0000256" key="4">
    <source>
        <dbReference type="ARBA" id="ARBA00022729"/>
    </source>
</evidence>
<dbReference type="EC" id="3.4.24.-" evidence="13"/>
<evidence type="ECO:0000313" key="16">
    <source>
        <dbReference type="Ensembl" id="ENSLACP00000014718.2"/>
    </source>
</evidence>
<dbReference type="Ensembl" id="ENSLACT00000014821.2">
    <property type="protein sequence ID" value="ENSLACP00000014718.2"/>
    <property type="gene ID" value="ENSLACG00000012952.2"/>
</dbReference>
<dbReference type="FunFam" id="2.60.120.290:FF:000013">
    <property type="entry name" value="Membrane frizzled-related protein"/>
    <property type="match status" value="1"/>
</dbReference>
<evidence type="ECO:0000259" key="15">
    <source>
        <dbReference type="PROSITE" id="PS51864"/>
    </source>
</evidence>
<comment type="caution">
    <text evidence="11">Lacks conserved residue(s) required for the propagation of feature annotation.</text>
</comment>
<dbReference type="InParanoid" id="H3AYJ7"/>
<dbReference type="GO" id="GO:0004222">
    <property type="term" value="F:metalloendopeptidase activity"/>
    <property type="evidence" value="ECO:0007669"/>
    <property type="project" value="UniProtKB-UniRule"/>
</dbReference>
<dbReference type="PROSITE" id="PS51864">
    <property type="entry name" value="ASTACIN"/>
    <property type="match status" value="1"/>
</dbReference>
<feature type="domain" description="CUB" evidence="14">
    <location>
        <begin position="267"/>
        <end position="379"/>
    </location>
</feature>
<evidence type="ECO:0000256" key="3">
    <source>
        <dbReference type="ARBA" id="ARBA00022723"/>
    </source>
</evidence>
<evidence type="ECO:0000256" key="9">
    <source>
        <dbReference type="ARBA" id="ARBA00023157"/>
    </source>
</evidence>
<feature type="signal peptide" evidence="13">
    <location>
        <begin position="1"/>
        <end position="18"/>
    </location>
</feature>
<feature type="domain" description="CUB" evidence="14">
    <location>
        <begin position="381"/>
        <end position="493"/>
    </location>
</feature>
<evidence type="ECO:0000313" key="17">
    <source>
        <dbReference type="Proteomes" id="UP000008672"/>
    </source>
</evidence>
<evidence type="ECO:0000256" key="10">
    <source>
        <dbReference type="ARBA" id="ARBA00037865"/>
    </source>
</evidence>
<dbReference type="PIRSF" id="PIRSF038057">
    <property type="entry name" value="Hatching_enzyme_Uvs2"/>
    <property type="match status" value="1"/>
</dbReference>
<dbReference type="STRING" id="7897.ENSLACP00000014718"/>
<dbReference type="InterPro" id="IPR006026">
    <property type="entry name" value="Peptidase_Metallo"/>
</dbReference>
<feature type="binding site" evidence="12">
    <location>
        <position position="168"/>
    </location>
    <ligand>
        <name>Zn(2+)</name>
        <dbReference type="ChEBI" id="CHEBI:29105"/>
        <note>catalytic</note>
    </ligand>
</feature>
<dbReference type="EMBL" id="AFYH01129538">
    <property type="status" value="NOT_ANNOTATED_CDS"/>
    <property type="molecule type" value="Genomic_DNA"/>
</dbReference>
<keyword evidence="1" id="KW-0963">Cytoplasm</keyword>
<gene>
    <name evidence="16" type="primary">LOC102351337</name>
</gene>
<evidence type="ECO:0000256" key="6">
    <source>
        <dbReference type="ARBA" id="ARBA00022801"/>
    </source>
</evidence>
<organism evidence="16 17">
    <name type="scientific">Latimeria chalumnae</name>
    <name type="common">Coelacanth</name>
    <dbReference type="NCBI Taxonomy" id="7897"/>
    <lineage>
        <taxon>Eukaryota</taxon>
        <taxon>Metazoa</taxon>
        <taxon>Chordata</taxon>
        <taxon>Craniata</taxon>
        <taxon>Vertebrata</taxon>
        <taxon>Euteleostomi</taxon>
        <taxon>Coelacanthiformes</taxon>
        <taxon>Coelacanthidae</taxon>
        <taxon>Latimeria</taxon>
    </lineage>
</organism>
<dbReference type="InterPro" id="IPR024079">
    <property type="entry name" value="MetalloPept_cat_dom_sf"/>
</dbReference>
<feature type="active site" evidence="12">
    <location>
        <position position="165"/>
    </location>
</feature>
<reference evidence="16" key="2">
    <citation type="submission" date="2025-08" db="UniProtKB">
        <authorList>
            <consortium name="Ensembl"/>
        </authorList>
    </citation>
    <scope>IDENTIFICATION</scope>
</reference>
<keyword evidence="7 12" id="KW-0862">Zinc</keyword>
<name>H3AYJ7_LATCH</name>
<dbReference type="Gene3D" id="2.60.120.290">
    <property type="entry name" value="Spermadhesin, CUB domain"/>
    <property type="match status" value="2"/>
</dbReference>
<dbReference type="Gene3D" id="3.40.390.10">
    <property type="entry name" value="Collagenase (Catalytic Domain)"/>
    <property type="match status" value="1"/>
</dbReference>
<evidence type="ECO:0000256" key="7">
    <source>
        <dbReference type="ARBA" id="ARBA00022833"/>
    </source>
</evidence>
<keyword evidence="5" id="KW-0677">Repeat</keyword>
<keyword evidence="3 12" id="KW-0479">Metal-binding</keyword>
<evidence type="ECO:0000256" key="12">
    <source>
        <dbReference type="PROSITE-ProRule" id="PRU01211"/>
    </source>
</evidence>
<dbReference type="EMBL" id="AFYH01129544">
    <property type="status" value="NOT_ANNOTATED_CDS"/>
    <property type="molecule type" value="Genomic_DNA"/>
</dbReference>
<dbReference type="SMART" id="SM00042">
    <property type="entry name" value="CUB"/>
    <property type="match status" value="2"/>
</dbReference>
<dbReference type="EMBL" id="AFYH01129540">
    <property type="status" value="NOT_ANNOTATED_CDS"/>
    <property type="molecule type" value="Genomic_DNA"/>
</dbReference>
<dbReference type="SMART" id="SM00235">
    <property type="entry name" value="ZnMc"/>
    <property type="match status" value="1"/>
</dbReference>
<comment type="subcellular location">
    <subcellularLocation>
        <location evidence="10">Cytoplasmic vesicle</location>
        <location evidence="10">Secretory vesicle</location>
        <location evidence="10">Cortical granule</location>
    </subcellularLocation>
</comment>
<dbReference type="OMA" id="ANNISCL"/>
<reference evidence="17" key="1">
    <citation type="submission" date="2011-08" db="EMBL/GenBank/DDBJ databases">
        <title>The draft genome of Latimeria chalumnae.</title>
        <authorList>
            <person name="Di Palma F."/>
            <person name="Alfoldi J."/>
            <person name="Johnson J."/>
            <person name="Berlin A."/>
            <person name="Gnerre S."/>
            <person name="Jaffe D."/>
            <person name="MacCallum I."/>
            <person name="Young S."/>
            <person name="Walker B.J."/>
            <person name="Lander E."/>
            <person name="Lindblad-Toh K."/>
        </authorList>
    </citation>
    <scope>NUCLEOTIDE SEQUENCE [LARGE SCALE GENOMIC DNA]</scope>
    <source>
        <strain evidence="17">Wild caught</strain>
    </source>
</reference>
<evidence type="ECO:0000256" key="1">
    <source>
        <dbReference type="ARBA" id="ARBA00022490"/>
    </source>
</evidence>
<evidence type="ECO:0000256" key="5">
    <source>
        <dbReference type="ARBA" id="ARBA00022737"/>
    </source>
</evidence>
<dbReference type="PRINTS" id="PR00480">
    <property type="entry name" value="ASTACIN"/>
</dbReference>
<dbReference type="SUPFAM" id="SSF49854">
    <property type="entry name" value="Spermadhesin, CUB domain"/>
    <property type="match status" value="2"/>
</dbReference>
<dbReference type="GO" id="GO:0060473">
    <property type="term" value="C:cortical granule"/>
    <property type="evidence" value="ECO:0007669"/>
    <property type="project" value="UniProtKB-SubCell"/>
</dbReference>
<feature type="chain" id="PRO_5005134173" description="Metalloendopeptidase" evidence="13">
    <location>
        <begin position="19"/>
        <end position="496"/>
    </location>
</feature>
<comment type="cofactor">
    <cofactor evidence="12 13">
        <name>Zn(2+)</name>
        <dbReference type="ChEBI" id="CHEBI:29105"/>
    </cofactor>
    <text evidence="12 13">Binds 1 zinc ion per subunit.</text>
</comment>
<evidence type="ECO:0000256" key="13">
    <source>
        <dbReference type="RuleBase" id="RU361183"/>
    </source>
</evidence>
<dbReference type="EMBL" id="AFYH01129539">
    <property type="status" value="NOT_ANNOTATED_CDS"/>
    <property type="molecule type" value="Genomic_DNA"/>
</dbReference>
<evidence type="ECO:0000256" key="8">
    <source>
        <dbReference type="ARBA" id="ARBA00023049"/>
    </source>
</evidence>
<dbReference type="InterPro" id="IPR001506">
    <property type="entry name" value="Peptidase_M12A"/>
</dbReference>
<dbReference type="InterPro" id="IPR035914">
    <property type="entry name" value="Sperma_CUB_dom_sf"/>
</dbReference>
<feature type="binding site" evidence="12">
    <location>
        <position position="164"/>
    </location>
    <ligand>
        <name>Zn(2+)</name>
        <dbReference type="ChEBI" id="CHEBI:29105"/>
        <note>catalytic</note>
    </ligand>
</feature>
<keyword evidence="9" id="KW-1015">Disulfide bond</keyword>
<dbReference type="AlphaFoldDB" id="H3AYJ7"/>
<reference evidence="16" key="3">
    <citation type="submission" date="2025-09" db="UniProtKB">
        <authorList>
            <consortium name="Ensembl"/>
        </authorList>
    </citation>
    <scope>IDENTIFICATION</scope>
</reference>
<dbReference type="GeneTree" id="ENSGT00940000161051"/>
<keyword evidence="8 12" id="KW-0482">Metalloprotease</keyword>
<sequence>MSLQVLLILTALFCHSQSTPNSDRIENEKQGKEEEETRSVFAKIMKANKGNRTLRFGDIVVDTMRSAIACPKNNCYWPKDSDGFIKVPYKFSKKYTSEEKGTILESMTELQTMTCVRFVTRTNEVDYVNIVPEDGCFSSVGKDGGKQTLSLTNDGCLFKGVIQHELNHALGFEHEQNRSDRDKYVRIEWDNIEEGYEDNFIEADTNNLGLPYDYRSIMHYGRYEFSYARGKPTIVPIPNSKAILGEVDGFTNLDYLKLNRLYDCKVCSTMLFEWSGSMSSYNYPLAYANNISCLWLIRTPKNQVRLDFYGFDIQPSTDCSKDYIKIYDGDSKASRVLLDKSCGKKQLPSLIASTNMMLIEFVTDDTITASGFAASYRTGKCGGTLTDKIGEFTSPNYPRKYPRLIECSWTIVAPTGYRISVEMKHFNIEYSFECVYDVVVIRDGGTDSSPVKGKYCGWQKISTFTSTRNSVMVELYSDDYVTESGFLASYTMIPPS</sequence>
<dbReference type="SUPFAM" id="SSF55486">
    <property type="entry name" value="Metalloproteases ('zincins'), catalytic domain"/>
    <property type="match status" value="1"/>
</dbReference>